<dbReference type="Gramene" id="arahy.Tifrunner.gnm2.ann2.Ah04g337300.1">
    <property type="protein sequence ID" value="arahy.Tifrunner.gnm2.ann2.Ah04g337300.1-CDS-1"/>
    <property type="gene ID" value="arahy.Tifrunner.gnm2.ann2.Ah04g337300"/>
</dbReference>
<dbReference type="GO" id="GO:0005773">
    <property type="term" value="C:vacuole"/>
    <property type="evidence" value="ECO:0007669"/>
    <property type="project" value="TreeGrafter"/>
</dbReference>
<keyword evidence="5" id="KW-0769">Symport</keyword>
<organism evidence="9 10">
    <name type="scientific">Arachis hypogaea</name>
    <name type="common">Peanut</name>
    <dbReference type="NCBI Taxonomy" id="3818"/>
    <lineage>
        <taxon>Eukaryota</taxon>
        <taxon>Viridiplantae</taxon>
        <taxon>Streptophyta</taxon>
        <taxon>Embryophyta</taxon>
        <taxon>Tracheophyta</taxon>
        <taxon>Spermatophyta</taxon>
        <taxon>Magnoliopsida</taxon>
        <taxon>eudicotyledons</taxon>
        <taxon>Gunneridae</taxon>
        <taxon>Pentapetalae</taxon>
        <taxon>rosids</taxon>
        <taxon>fabids</taxon>
        <taxon>Fabales</taxon>
        <taxon>Fabaceae</taxon>
        <taxon>Papilionoideae</taxon>
        <taxon>50 kb inversion clade</taxon>
        <taxon>dalbergioids sensu lato</taxon>
        <taxon>Dalbergieae</taxon>
        <taxon>Pterocarpus clade</taxon>
        <taxon>Arachis</taxon>
    </lineage>
</organism>
<evidence type="ECO:0000256" key="2">
    <source>
        <dbReference type="ARBA" id="ARBA00022448"/>
    </source>
</evidence>
<keyword evidence="4 8" id="KW-0812">Transmembrane</keyword>
<keyword evidence="7 8" id="KW-0472">Membrane</keyword>
<name>A0A445DDJ6_ARAHY</name>
<sequence>MVASMTAGIHHVNAVQIAWLIPRYLILRELNRWASLVWLVDAISSSVLHPILNYYSNRATCKLMRHRPFIFAGALAVTIDFLKIGFAVDIGYAFGDNPPRKLGHAP</sequence>
<dbReference type="Proteomes" id="UP000289738">
    <property type="component" value="Chromosome A04"/>
</dbReference>
<dbReference type="PANTHER" id="PTHR19432">
    <property type="entry name" value="SUGAR TRANSPORTER"/>
    <property type="match status" value="1"/>
</dbReference>
<keyword evidence="3" id="KW-0762">Sugar transport</keyword>
<dbReference type="PANTHER" id="PTHR19432:SF89">
    <property type="entry name" value="SUCROSE_H+ SYMPORTER, PLANT, MAJOR FACILITATOR SUPERFAMILY DOMAIN-CONTAINING PROTEIN-RELATED"/>
    <property type="match status" value="1"/>
</dbReference>
<keyword evidence="10" id="KW-1185">Reference proteome</keyword>
<keyword evidence="6 8" id="KW-1133">Transmembrane helix</keyword>
<evidence type="ECO:0000256" key="1">
    <source>
        <dbReference type="ARBA" id="ARBA00004141"/>
    </source>
</evidence>
<evidence type="ECO:0000313" key="9">
    <source>
        <dbReference type="EMBL" id="RYR61247.1"/>
    </source>
</evidence>
<dbReference type="AlphaFoldDB" id="A0A445DDJ6"/>
<evidence type="ECO:0000256" key="7">
    <source>
        <dbReference type="ARBA" id="ARBA00023136"/>
    </source>
</evidence>
<evidence type="ECO:0000313" key="10">
    <source>
        <dbReference type="Proteomes" id="UP000289738"/>
    </source>
</evidence>
<evidence type="ECO:0000256" key="5">
    <source>
        <dbReference type="ARBA" id="ARBA00022847"/>
    </source>
</evidence>
<gene>
    <name evidence="9" type="ORF">Ahy_A04g018391</name>
</gene>
<feature type="transmembrane region" description="Helical" evidence="8">
    <location>
        <begin position="68"/>
        <end position="94"/>
    </location>
</feature>
<evidence type="ECO:0000256" key="6">
    <source>
        <dbReference type="ARBA" id="ARBA00022989"/>
    </source>
</evidence>
<comment type="subcellular location">
    <subcellularLocation>
        <location evidence="1">Membrane</location>
        <topology evidence="1">Multi-pass membrane protein</topology>
    </subcellularLocation>
</comment>
<evidence type="ECO:0000256" key="4">
    <source>
        <dbReference type="ARBA" id="ARBA00022692"/>
    </source>
</evidence>
<proteinExistence type="predicted"/>
<feature type="transmembrane region" description="Helical" evidence="8">
    <location>
        <begin position="33"/>
        <end position="56"/>
    </location>
</feature>
<dbReference type="GO" id="GO:0008506">
    <property type="term" value="F:sucrose:proton symporter activity"/>
    <property type="evidence" value="ECO:0007669"/>
    <property type="project" value="TreeGrafter"/>
</dbReference>
<dbReference type="SMR" id="A0A445DDJ6"/>
<protein>
    <submittedName>
        <fullName evidence="9">Uncharacterized protein</fullName>
    </submittedName>
</protein>
<evidence type="ECO:0000256" key="3">
    <source>
        <dbReference type="ARBA" id="ARBA00022597"/>
    </source>
</evidence>
<keyword evidence="2" id="KW-0813">Transport</keyword>
<comment type="caution">
    <text evidence="9">The sequence shown here is derived from an EMBL/GenBank/DDBJ whole genome shotgun (WGS) entry which is preliminary data.</text>
</comment>
<reference evidence="9 10" key="1">
    <citation type="submission" date="2019-01" db="EMBL/GenBank/DDBJ databases">
        <title>Sequencing of cultivated peanut Arachis hypogaea provides insights into genome evolution and oil improvement.</title>
        <authorList>
            <person name="Chen X."/>
        </authorList>
    </citation>
    <scope>NUCLEOTIDE SEQUENCE [LARGE SCALE GENOMIC DNA]</scope>
    <source>
        <strain evidence="10">cv. Fuhuasheng</strain>
        <tissue evidence="9">Leaves</tissue>
    </source>
</reference>
<accession>A0A445DDJ6</accession>
<dbReference type="GO" id="GO:0005886">
    <property type="term" value="C:plasma membrane"/>
    <property type="evidence" value="ECO:0007669"/>
    <property type="project" value="TreeGrafter"/>
</dbReference>
<dbReference type="EMBL" id="SDMP01000004">
    <property type="protein sequence ID" value="RYR61247.1"/>
    <property type="molecule type" value="Genomic_DNA"/>
</dbReference>
<evidence type="ECO:0000256" key="8">
    <source>
        <dbReference type="SAM" id="Phobius"/>
    </source>
</evidence>